<dbReference type="SUPFAM" id="SSF51905">
    <property type="entry name" value="FAD/NAD(P)-binding domain"/>
    <property type="match status" value="1"/>
</dbReference>
<dbReference type="RefSeq" id="WP_310276614.1">
    <property type="nucleotide sequence ID" value="NZ_JAVDXW010000001.1"/>
</dbReference>
<feature type="domain" description="FAD-dependent oxidoreductase 2 FAD-binding" evidence="5">
    <location>
        <begin position="22"/>
        <end position="452"/>
    </location>
</feature>
<organism evidence="6 7">
    <name type="scientific">Haloactinomyces albus</name>
    <dbReference type="NCBI Taxonomy" id="1352928"/>
    <lineage>
        <taxon>Bacteria</taxon>
        <taxon>Bacillati</taxon>
        <taxon>Actinomycetota</taxon>
        <taxon>Actinomycetes</taxon>
        <taxon>Actinopolysporales</taxon>
        <taxon>Actinopolysporaceae</taxon>
        <taxon>Haloactinomyces</taxon>
    </lineage>
</organism>
<evidence type="ECO:0000313" key="7">
    <source>
        <dbReference type="Proteomes" id="UP001180845"/>
    </source>
</evidence>
<evidence type="ECO:0000256" key="1">
    <source>
        <dbReference type="ARBA" id="ARBA00001974"/>
    </source>
</evidence>
<comment type="cofactor">
    <cofactor evidence="1">
        <name>FAD</name>
        <dbReference type="ChEBI" id="CHEBI:57692"/>
    </cofactor>
</comment>
<proteinExistence type="predicted"/>
<name>A0AAE3ZGW6_9ACTN</name>
<reference evidence="6" key="1">
    <citation type="submission" date="2023-07" db="EMBL/GenBank/DDBJ databases">
        <title>Sequencing the genomes of 1000 actinobacteria strains.</title>
        <authorList>
            <person name="Klenk H.-P."/>
        </authorList>
    </citation>
    <scope>NUCLEOTIDE SEQUENCE</scope>
    <source>
        <strain evidence="6">DSM 45977</strain>
    </source>
</reference>
<keyword evidence="7" id="KW-1185">Reference proteome</keyword>
<dbReference type="PANTHER" id="PTHR43400">
    <property type="entry name" value="FUMARATE REDUCTASE"/>
    <property type="match status" value="1"/>
</dbReference>
<evidence type="ECO:0000259" key="5">
    <source>
        <dbReference type="Pfam" id="PF00890"/>
    </source>
</evidence>
<dbReference type="GO" id="GO:0008202">
    <property type="term" value="P:steroid metabolic process"/>
    <property type="evidence" value="ECO:0007669"/>
    <property type="project" value="UniProtKB-ARBA"/>
</dbReference>
<dbReference type="InterPro" id="IPR050315">
    <property type="entry name" value="FAD-oxidoreductase_2"/>
</dbReference>
<evidence type="ECO:0000313" key="6">
    <source>
        <dbReference type="EMBL" id="MDR7303855.1"/>
    </source>
</evidence>
<dbReference type="NCBIfam" id="NF005508">
    <property type="entry name" value="PRK07121.1-1"/>
    <property type="match status" value="1"/>
</dbReference>
<dbReference type="InterPro" id="IPR027477">
    <property type="entry name" value="Succ_DH/fumarate_Rdtase_cat_sf"/>
</dbReference>
<sequence length="495" mass="52512">MTAEIPEILRSDEVDGASDEVDVLVVGFGMAGACAAVEAAEAGARVLVIDRGGAGGSTSAMAGGHFYLGGGTAVQVATGHADTAEQMYKYLEAASPDPDPEKLRLYCDGSVEHFEWLERQGVRFERSYYPGKAVIQPGTEGLMYTGNEKVWPFRDVAEPAPRGHKVPVPGDKGGARMVIELLEKRFRSLGGEIRYETGATGLVTDRRGGVVGARWRHFTESGVIRAAAVVLTAGGYACNPDMVAAYTSRLAHGVTPLGSTYDDGLGIRMGISAGGATRHMDRAFVSAPFYPPPELLNGIVVNKLGNRFVAEDAYHGRTAAYVFQQPDAVAYLIVDSESVGTPRYGTVPFIDGWESVPEMEQELDLPEGSLRGTLEEYNHDAARGADPRFHKHPDWLRPLDVGPWAAYDLTPGKATYVGFTLGGLRTDVDGAVLTETGNPIAGLHAAGACASNIAQDSDGYSSGTRLGEGSFFGRRAGRHAAGAARTTTARGGSRR</sequence>
<keyword evidence="4" id="KW-0560">Oxidoreductase</keyword>
<evidence type="ECO:0000256" key="4">
    <source>
        <dbReference type="ARBA" id="ARBA00023002"/>
    </source>
</evidence>
<evidence type="ECO:0000256" key="3">
    <source>
        <dbReference type="ARBA" id="ARBA00022827"/>
    </source>
</evidence>
<dbReference type="InterPro" id="IPR003953">
    <property type="entry name" value="FAD-dep_OxRdtase_2_FAD-bd"/>
</dbReference>
<dbReference type="AlphaFoldDB" id="A0AAE3ZGW6"/>
<dbReference type="Gene3D" id="3.50.50.60">
    <property type="entry name" value="FAD/NAD(P)-binding domain"/>
    <property type="match status" value="1"/>
</dbReference>
<protein>
    <submittedName>
        <fullName evidence="6">Succinate dehydrogenase/fumarate reductase flavoprotein subunit</fullName>
    </submittedName>
</protein>
<dbReference type="EMBL" id="JAVDXW010000001">
    <property type="protein sequence ID" value="MDR7303855.1"/>
    <property type="molecule type" value="Genomic_DNA"/>
</dbReference>
<keyword evidence="2" id="KW-0285">Flavoprotein</keyword>
<dbReference type="Proteomes" id="UP001180845">
    <property type="component" value="Unassembled WGS sequence"/>
</dbReference>
<dbReference type="Gene3D" id="3.90.700.10">
    <property type="entry name" value="Succinate dehydrogenase/fumarate reductase flavoprotein, catalytic domain"/>
    <property type="match status" value="1"/>
</dbReference>
<comment type="caution">
    <text evidence="6">The sequence shown here is derived from an EMBL/GenBank/DDBJ whole genome shotgun (WGS) entry which is preliminary data.</text>
</comment>
<dbReference type="SUPFAM" id="SSF56425">
    <property type="entry name" value="Succinate dehydrogenase/fumarate reductase flavoprotein, catalytic domain"/>
    <property type="match status" value="1"/>
</dbReference>
<gene>
    <name evidence="6" type="ORF">JOF55_004036</name>
</gene>
<evidence type="ECO:0000256" key="2">
    <source>
        <dbReference type="ARBA" id="ARBA00022630"/>
    </source>
</evidence>
<dbReference type="GO" id="GO:0033765">
    <property type="term" value="F:steroid dehydrogenase activity, acting on the CH-CH group of donors"/>
    <property type="evidence" value="ECO:0007669"/>
    <property type="project" value="UniProtKB-ARBA"/>
</dbReference>
<dbReference type="PANTHER" id="PTHR43400:SF10">
    <property type="entry name" value="3-OXOSTEROID 1-DEHYDROGENASE"/>
    <property type="match status" value="1"/>
</dbReference>
<dbReference type="Pfam" id="PF00890">
    <property type="entry name" value="FAD_binding_2"/>
    <property type="match status" value="1"/>
</dbReference>
<dbReference type="PRINTS" id="PR00411">
    <property type="entry name" value="PNDRDTASEI"/>
</dbReference>
<dbReference type="NCBIfam" id="NF005510">
    <property type="entry name" value="PRK07121.1-3"/>
    <property type="match status" value="1"/>
</dbReference>
<accession>A0AAE3ZGW6</accession>
<keyword evidence="3" id="KW-0274">FAD</keyword>
<dbReference type="InterPro" id="IPR036188">
    <property type="entry name" value="FAD/NAD-bd_sf"/>
</dbReference>